<keyword evidence="1" id="KW-0472">Membrane</keyword>
<dbReference type="EMBL" id="BAAASJ010000124">
    <property type="protein sequence ID" value="GAA2663063.1"/>
    <property type="molecule type" value="Genomic_DNA"/>
</dbReference>
<feature type="transmembrane region" description="Helical" evidence="1">
    <location>
        <begin position="65"/>
        <end position="82"/>
    </location>
</feature>
<dbReference type="Proteomes" id="UP001500151">
    <property type="component" value="Unassembled WGS sequence"/>
</dbReference>
<dbReference type="PANTHER" id="PTHR30354:SF25">
    <property type="entry name" value="INNER MEMBRANE PERMEASE YGBN"/>
    <property type="match status" value="1"/>
</dbReference>
<evidence type="ECO:0000313" key="3">
    <source>
        <dbReference type="Proteomes" id="UP001500151"/>
    </source>
</evidence>
<sequence length="127" mass="12842">MLVKTGIGDAVSDLLQASGLPLLALAFLMTLVLRAAQGSATVSLVTVGGLLAPLVKEVDLSSPQLALVALAMGGGALALSHINDSGFWIFTKLVGISVSTALRTWTVLTTAMGLAGFALAAALWPLV</sequence>
<gene>
    <name evidence="2" type="ORF">GCM10010307_82750</name>
</gene>
<comment type="caution">
    <text evidence="2">The sequence shown here is derived from an EMBL/GenBank/DDBJ whole genome shotgun (WGS) entry which is preliminary data.</text>
</comment>
<feature type="transmembrane region" description="Helical" evidence="1">
    <location>
        <begin position="102"/>
        <end position="124"/>
    </location>
</feature>
<keyword evidence="1" id="KW-1133">Transmembrane helix</keyword>
<evidence type="ECO:0000256" key="1">
    <source>
        <dbReference type="SAM" id="Phobius"/>
    </source>
</evidence>
<accession>A0ABP6E903</accession>
<dbReference type="InterPro" id="IPR003474">
    <property type="entry name" value="Glcn_transporter"/>
</dbReference>
<feature type="transmembrane region" description="Helical" evidence="1">
    <location>
        <begin position="20"/>
        <end position="53"/>
    </location>
</feature>
<keyword evidence="3" id="KW-1185">Reference proteome</keyword>
<dbReference type="RefSeq" id="WP_344396724.1">
    <property type="nucleotide sequence ID" value="NZ_BAAASJ010000124.1"/>
</dbReference>
<proteinExistence type="predicted"/>
<dbReference type="PANTHER" id="PTHR30354">
    <property type="entry name" value="GNT FAMILY GLUCONATE TRANSPORTER"/>
    <property type="match status" value="1"/>
</dbReference>
<evidence type="ECO:0008006" key="4">
    <source>
        <dbReference type="Google" id="ProtNLM"/>
    </source>
</evidence>
<reference evidence="3" key="1">
    <citation type="journal article" date="2019" name="Int. J. Syst. Evol. Microbiol.">
        <title>The Global Catalogue of Microorganisms (GCM) 10K type strain sequencing project: providing services to taxonomists for standard genome sequencing and annotation.</title>
        <authorList>
            <consortium name="The Broad Institute Genomics Platform"/>
            <consortium name="The Broad Institute Genome Sequencing Center for Infectious Disease"/>
            <person name="Wu L."/>
            <person name="Ma J."/>
        </authorList>
    </citation>
    <scope>NUCLEOTIDE SEQUENCE [LARGE SCALE GENOMIC DNA]</scope>
    <source>
        <strain evidence="3">JCM 4524</strain>
    </source>
</reference>
<organism evidence="2 3">
    <name type="scientific">Streptomyces vastus</name>
    <dbReference type="NCBI Taxonomy" id="285451"/>
    <lineage>
        <taxon>Bacteria</taxon>
        <taxon>Bacillati</taxon>
        <taxon>Actinomycetota</taxon>
        <taxon>Actinomycetes</taxon>
        <taxon>Kitasatosporales</taxon>
        <taxon>Streptomycetaceae</taxon>
        <taxon>Streptomyces</taxon>
    </lineage>
</organism>
<evidence type="ECO:0000313" key="2">
    <source>
        <dbReference type="EMBL" id="GAA2663063.1"/>
    </source>
</evidence>
<name>A0ABP6E903_9ACTN</name>
<dbReference type="Pfam" id="PF02447">
    <property type="entry name" value="GntP_permease"/>
    <property type="match status" value="1"/>
</dbReference>
<keyword evidence="1" id="KW-0812">Transmembrane</keyword>
<protein>
    <recommendedName>
        <fullName evidence="4">Gluconate transporter</fullName>
    </recommendedName>
</protein>